<proteinExistence type="predicted"/>
<gene>
    <name evidence="5" type="ORF">ACFQGP_03480</name>
</gene>
<dbReference type="PROSITE" id="PS00356">
    <property type="entry name" value="HTH_LACI_1"/>
    <property type="match status" value="1"/>
</dbReference>
<evidence type="ECO:0000256" key="1">
    <source>
        <dbReference type="ARBA" id="ARBA00023015"/>
    </source>
</evidence>
<dbReference type="Proteomes" id="UP001596289">
    <property type="component" value="Unassembled WGS sequence"/>
</dbReference>
<comment type="caution">
    <text evidence="5">The sequence shown here is derived from an EMBL/GenBank/DDBJ whole genome shotgun (WGS) entry which is preliminary data.</text>
</comment>
<dbReference type="InterPro" id="IPR010982">
    <property type="entry name" value="Lambda_DNA-bd_dom_sf"/>
</dbReference>
<reference evidence="6" key="1">
    <citation type="journal article" date="2019" name="Int. J. Syst. Evol. Microbiol.">
        <title>The Global Catalogue of Microorganisms (GCM) 10K type strain sequencing project: providing services to taxonomists for standard genome sequencing and annotation.</title>
        <authorList>
            <consortium name="The Broad Institute Genomics Platform"/>
            <consortium name="The Broad Institute Genome Sequencing Center for Infectious Disease"/>
            <person name="Wu L."/>
            <person name="Ma J."/>
        </authorList>
    </citation>
    <scope>NUCLEOTIDE SEQUENCE [LARGE SCALE GENOMIC DNA]</scope>
    <source>
        <strain evidence="6">CCM 8904</strain>
    </source>
</reference>
<dbReference type="SUPFAM" id="SSF53822">
    <property type="entry name" value="Periplasmic binding protein-like I"/>
    <property type="match status" value="1"/>
</dbReference>
<dbReference type="CDD" id="cd01392">
    <property type="entry name" value="HTH_LacI"/>
    <property type="match status" value="1"/>
</dbReference>
<dbReference type="InterPro" id="IPR000843">
    <property type="entry name" value="HTH_LacI"/>
</dbReference>
<dbReference type="InterPro" id="IPR028082">
    <property type="entry name" value="Peripla_BP_I"/>
</dbReference>
<evidence type="ECO:0000259" key="4">
    <source>
        <dbReference type="PROSITE" id="PS50932"/>
    </source>
</evidence>
<dbReference type="Pfam" id="PF00532">
    <property type="entry name" value="Peripla_BP_1"/>
    <property type="match status" value="1"/>
</dbReference>
<dbReference type="SMART" id="SM00354">
    <property type="entry name" value="HTH_LACI"/>
    <property type="match status" value="1"/>
</dbReference>
<dbReference type="RefSeq" id="WP_125551436.1">
    <property type="nucleotide sequence ID" value="NZ_JBHSSL010000020.1"/>
</dbReference>
<dbReference type="PANTHER" id="PTHR30146">
    <property type="entry name" value="LACI-RELATED TRANSCRIPTIONAL REPRESSOR"/>
    <property type="match status" value="1"/>
</dbReference>
<evidence type="ECO:0000256" key="3">
    <source>
        <dbReference type="ARBA" id="ARBA00023163"/>
    </source>
</evidence>
<name>A0ABW1REJ9_9LACO</name>
<dbReference type="InterPro" id="IPR001761">
    <property type="entry name" value="Peripla_BP/Lac1_sug-bd_dom"/>
</dbReference>
<dbReference type="Pfam" id="PF00356">
    <property type="entry name" value="LacI"/>
    <property type="match status" value="1"/>
</dbReference>
<keyword evidence="6" id="KW-1185">Reference proteome</keyword>
<accession>A0ABW1REJ9</accession>
<sequence>MTTIQDVAKRANVSKSTVSQYLNHHYNFMSIATRKKVAQAIEDLNYVPNQLARGLRQKKTHMVGIIVSTIRSRFTTEIIEALEAEFQKVNVQILVCNVNDDPEKEGRYITSLVARQVDGIITFPFQANQALYQNLIDQKIPLVFLDRQISGLSQTVDTILLDNKAAVTLAMDEFMQNGHTRIGIITFPYKKHPITTRVERMQGYHDYIATHKQLIDSPDYVASGDITQIMDLVAKMRHLEQPPTALLAGNDMILEQILLYVQKYQLKIPDNFSLIGIDNIAPAIFFSPSITTIAQPTYEMGTNAAIRLIYKVGYDDVKLPETYELIKRAQPQFMRRNSVKKIII</sequence>
<dbReference type="SUPFAM" id="SSF47413">
    <property type="entry name" value="lambda repressor-like DNA-binding domains"/>
    <property type="match status" value="1"/>
</dbReference>
<dbReference type="Gene3D" id="3.40.50.2300">
    <property type="match status" value="2"/>
</dbReference>
<keyword evidence="2 5" id="KW-0238">DNA-binding</keyword>
<evidence type="ECO:0000313" key="5">
    <source>
        <dbReference type="EMBL" id="MFC6169640.1"/>
    </source>
</evidence>
<keyword evidence="1" id="KW-0805">Transcription regulation</keyword>
<protein>
    <submittedName>
        <fullName evidence="5">LacI family DNA-binding transcriptional regulator</fullName>
    </submittedName>
</protein>
<evidence type="ECO:0000313" key="6">
    <source>
        <dbReference type="Proteomes" id="UP001596289"/>
    </source>
</evidence>
<feature type="domain" description="HTH lacI-type" evidence="4">
    <location>
        <begin position="2"/>
        <end position="57"/>
    </location>
</feature>
<evidence type="ECO:0000256" key="2">
    <source>
        <dbReference type="ARBA" id="ARBA00023125"/>
    </source>
</evidence>
<dbReference type="Gene3D" id="1.10.260.40">
    <property type="entry name" value="lambda repressor-like DNA-binding domains"/>
    <property type="match status" value="1"/>
</dbReference>
<dbReference type="GO" id="GO:0003677">
    <property type="term" value="F:DNA binding"/>
    <property type="evidence" value="ECO:0007669"/>
    <property type="project" value="UniProtKB-KW"/>
</dbReference>
<keyword evidence="3" id="KW-0804">Transcription</keyword>
<dbReference type="EMBL" id="JBHSSL010000020">
    <property type="protein sequence ID" value="MFC6169640.1"/>
    <property type="molecule type" value="Genomic_DNA"/>
</dbReference>
<dbReference type="PROSITE" id="PS50932">
    <property type="entry name" value="HTH_LACI_2"/>
    <property type="match status" value="1"/>
</dbReference>
<organism evidence="5 6">
    <name type="scientific">Loigolactobacillus jiayinensis</name>
    <dbReference type="NCBI Taxonomy" id="2486016"/>
    <lineage>
        <taxon>Bacteria</taxon>
        <taxon>Bacillati</taxon>
        <taxon>Bacillota</taxon>
        <taxon>Bacilli</taxon>
        <taxon>Lactobacillales</taxon>
        <taxon>Lactobacillaceae</taxon>
        <taxon>Loigolactobacillus</taxon>
    </lineage>
</organism>
<dbReference type="PANTHER" id="PTHR30146:SF109">
    <property type="entry name" value="HTH-TYPE TRANSCRIPTIONAL REGULATOR GALS"/>
    <property type="match status" value="1"/>
</dbReference>